<comment type="caution">
    <text evidence="2">The sequence shown here is derived from an EMBL/GenBank/DDBJ whole genome shotgun (WGS) entry which is preliminary data.</text>
</comment>
<dbReference type="RefSeq" id="WP_099644149.1">
    <property type="nucleotide sequence ID" value="NZ_NKHF01000208.1"/>
</dbReference>
<name>A0A2A5JIV1_PSEO7</name>
<dbReference type="Proteomes" id="UP000228621">
    <property type="component" value="Unassembled WGS sequence"/>
</dbReference>
<organism evidence="2 3">
    <name type="scientific">Pseudoalteromonas piscicida</name>
    <dbReference type="NCBI Taxonomy" id="43662"/>
    <lineage>
        <taxon>Bacteria</taxon>
        <taxon>Pseudomonadati</taxon>
        <taxon>Pseudomonadota</taxon>
        <taxon>Gammaproteobacteria</taxon>
        <taxon>Alteromonadales</taxon>
        <taxon>Pseudoalteromonadaceae</taxon>
        <taxon>Pseudoalteromonas</taxon>
    </lineage>
</organism>
<protein>
    <submittedName>
        <fullName evidence="2">Uncharacterized protein</fullName>
    </submittedName>
</protein>
<keyword evidence="1" id="KW-0812">Transmembrane</keyword>
<keyword evidence="1" id="KW-0472">Membrane</keyword>
<evidence type="ECO:0000256" key="1">
    <source>
        <dbReference type="SAM" id="Phobius"/>
    </source>
</evidence>
<keyword evidence="3" id="KW-1185">Reference proteome</keyword>
<feature type="transmembrane region" description="Helical" evidence="1">
    <location>
        <begin position="97"/>
        <end position="119"/>
    </location>
</feature>
<evidence type="ECO:0000313" key="2">
    <source>
        <dbReference type="EMBL" id="PCK29485.1"/>
    </source>
</evidence>
<proteinExistence type="predicted"/>
<gene>
    <name evidence="2" type="ORF">CEX98_22420</name>
</gene>
<evidence type="ECO:0000313" key="3">
    <source>
        <dbReference type="Proteomes" id="UP000228621"/>
    </source>
</evidence>
<dbReference type="OrthoDB" id="9942329at2"/>
<dbReference type="EMBL" id="NKHF01000208">
    <property type="protein sequence ID" value="PCK29485.1"/>
    <property type="molecule type" value="Genomic_DNA"/>
</dbReference>
<dbReference type="AlphaFoldDB" id="A0A2A5JIV1"/>
<reference evidence="3" key="1">
    <citation type="journal article" date="2019" name="Genome Announc.">
        <title>Draft Genome Sequence of Pseudoalteromonas piscicida Strain 36Y ROTHPW, an Hypersaline Seawater Isolate from the South Coast of Sonora, Mexico.</title>
        <authorList>
            <person name="Sanchez-Diaz R."/>
            <person name="Molina-Garza Z.J."/>
            <person name="Cruz-Suarez L.E."/>
            <person name="Selvin J."/>
            <person name="Kiran G.S."/>
            <person name="Ibarra-Gamez J.C."/>
            <person name="Gomez-Gil B."/>
            <person name="Galaviz-Silva L."/>
        </authorList>
    </citation>
    <scope>NUCLEOTIDE SEQUENCE [LARGE SCALE GENOMIC DNA]</scope>
    <source>
        <strain evidence="3">36Y_RITHPW</strain>
    </source>
</reference>
<sequence>MNDDNLMIRVLEWATKQTEFSFQELCEHVQLNETEKKQLALLIHHKSVLFHNHTSFYTSYNMPNVKIFASAEDHFRYLEYVELKEARQSSKDANRKAMAAIWISIASMILSAGISIYAIKSEINIPHKAYELFSEEHNKALKELKLVRNNQLELNSIIKSQAICKIEHDPTY</sequence>
<keyword evidence="1" id="KW-1133">Transmembrane helix</keyword>
<accession>A0A2A5JIV1</accession>